<comment type="caution">
    <text evidence="2">The sequence shown here is derived from an EMBL/GenBank/DDBJ whole genome shotgun (WGS) entry which is preliminary data.</text>
</comment>
<sequence length="180" mass="20072">MFYAAGGETLAQVAPRGGRCPVPGNIPGQVGRGSEQPALVEDVPARGRGLDWMAFNERYSRKSSVSGWNMNKPLNPPRRKPSRTRLYWLNSGFYGVLGCFCLQVRRTLVRTQVPRTRLPQACASNCVAPFAPGVCLELRRSINWNRPSLQYGARLRSGVGRRFTSTHKPSQINSPKRDLM</sequence>
<proteinExistence type="predicted"/>
<accession>A0AAN7NIN6</accession>
<dbReference type="AlphaFoldDB" id="A0AAN7NIN6"/>
<evidence type="ECO:0000256" key="1">
    <source>
        <dbReference type="SAM" id="MobiDB-lite"/>
    </source>
</evidence>
<organism evidence="2 3">
    <name type="scientific">Mycteria americana</name>
    <name type="common">Wood stork</name>
    <dbReference type="NCBI Taxonomy" id="33587"/>
    <lineage>
        <taxon>Eukaryota</taxon>
        <taxon>Metazoa</taxon>
        <taxon>Chordata</taxon>
        <taxon>Craniata</taxon>
        <taxon>Vertebrata</taxon>
        <taxon>Euteleostomi</taxon>
        <taxon>Archelosauria</taxon>
        <taxon>Archosauria</taxon>
        <taxon>Dinosauria</taxon>
        <taxon>Saurischia</taxon>
        <taxon>Theropoda</taxon>
        <taxon>Coelurosauria</taxon>
        <taxon>Aves</taxon>
        <taxon>Neognathae</taxon>
        <taxon>Neoaves</taxon>
        <taxon>Aequornithes</taxon>
        <taxon>Ciconiiformes</taxon>
        <taxon>Ciconiidae</taxon>
        <taxon>Mycteria</taxon>
    </lineage>
</organism>
<reference evidence="2 3" key="1">
    <citation type="journal article" date="2023" name="J. Hered.">
        <title>Chromosome-level genome of the wood stork (Mycteria americana) provides insight into avian chromosome evolution.</title>
        <authorList>
            <person name="Flamio R. Jr."/>
            <person name="Ramstad K.M."/>
        </authorList>
    </citation>
    <scope>NUCLEOTIDE SEQUENCE [LARGE SCALE GENOMIC DNA]</scope>
    <source>
        <strain evidence="2">JAX WOST 10</strain>
    </source>
</reference>
<keyword evidence="3" id="KW-1185">Reference proteome</keyword>
<name>A0AAN7NIN6_MYCAM</name>
<dbReference type="EMBL" id="JAUNZN010000003">
    <property type="protein sequence ID" value="KAK4825069.1"/>
    <property type="molecule type" value="Genomic_DNA"/>
</dbReference>
<gene>
    <name evidence="2" type="ORF">QYF61_023073</name>
</gene>
<evidence type="ECO:0000313" key="3">
    <source>
        <dbReference type="Proteomes" id="UP001333110"/>
    </source>
</evidence>
<dbReference type="Proteomes" id="UP001333110">
    <property type="component" value="Unassembled WGS sequence"/>
</dbReference>
<evidence type="ECO:0000313" key="2">
    <source>
        <dbReference type="EMBL" id="KAK4825069.1"/>
    </source>
</evidence>
<feature type="region of interest" description="Disordered" evidence="1">
    <location>
        <begin position="160"/>
        <end position="180"/>
    </location>
</feature>
<protein>
    <submittedName>
        <fullName evidence="2">Uncharacterized protein</fullName>
    </submittedName>
</protein>